<accession>A0AAQ3X3I2</accession>
<gene>
    <name evidence="1" type="ORF">U9M48_031550</name>
</gene>
<organism evidence="1 2">
    <name type="scientific">Paspalum notatum var. saurae</name>
    <dbReference type="NCBI Taxonomy" id="547442"/>
    <lineage>
        <taxon>Eukaryota</taxon>
        <taxon>Viridiplantae</taxon>
        <taxon>Streptophyta</taxon>
        <taxon>Embryophyta</taxon>
        <taxon>Tracheophyta</taxon>
        <taxon>Spermatophyta</taxon>
        <taxon>Magnoliopsida</taxon>
        <taxon>Liliopsida</taxon>
        <taxon>Poales</taxon>
        <taxon>Poaceae</taxon>
        <taxon>PACMAD clade</taxon>
        <taxon>Panicoideae</taxon>
        <taxon>Andropogonodae</taxon>
        <taxon>Paspaleae</taxon>
        <taxon>Paspalinae</taxon>
        <taxon>Paspalum</taxon>
    </lineage>
</organism>
<protein>
    <submittedName>
        <fullName evidence="1">Uncharacterized protein</fullName>
    </submittedName>
</protein>
<proteinExistence type="predicted"/>
<dbReference type="AlphaFoldDB" id="A0AAQ3X3I2"/>
<dbReference type="EMBL" id="CP144751">
    <property type="protein sequence ID" value="WVZ84523.1"/>
    <property type="molecule type" value="Genomic_DNA"/>
</dbReference>
<keyword evidence="2" id="KW-1185">Reference proteome</keyword>
<name>A0AAQ3X3I2_PASNO</name>
<dbReference type="Proteomes" id="UP001341281">
    <property type="component" value="Chromosome 07"/>
</dbReference>
<evidence type="ECO:0000313" key="2">
    <source>
        <dbReference type="Proteomes" id="UP001341281"/>
    </source>
</evidence>
<evidence type="ECO:0000313" key="1">
    <source>
        <dbReference type="EMBL" id="WVZ84523.1"/>
    </source>
</evidence>
<sequence>MLHLARLISSTSAQKTQKSKTKRSTLINTFSLSDAFIVPVDGFSEGLWLFWKDDYNKEIKQASPNFN</sequence>
<reference evidence="1 2" key="1">
    <citation type="submission" date="2024-02" db="EMBL/GenBank/DDBJ databases">
        <title>High-quality chromosome-scale genome assembly of Pensacola bahiagrass (Paspalum notatum Flugge var. saurae).</title>
        <authorList>
            <person name="Vega J.M."/>
            <person name="Podio M."/>
            <person name="Orjuela J."/>
            <person name="Siena L.A."/>
            <person name="Pessino S.C."/>
            <person name="Combes M.C."/>
            <person name="Mariac C."/>
            <person name="Albertini E."/>
            <person name="Pupilli F."/>
            <person name="Ortiz J.P.A."/>
            <person name="Leblanc O."/>
        </authorList>
    </citation>
    <scope>NUCLEOTIDE SEQUENCE [LARGE SCALE GENOMIC DNA]</scope>
    <source>
        <strain evidence="1">R1</strain>
        <tissue evidence="1">Leaf</tissue>
    </source>
</reference>